<dbReference type="SUPFAM" id="SSF51004">
    <property type="entry name" value="C-terminal (heme d1) domain of cytochrome cd1-nitrite reductase"/>
    <property type="match status" value="1"/>
</dbReference>
<name>A0A5C6C906_9BACT</name>
<dbReference type="OrthoDB" id="9790815at2"/>
<protein>
    <submittedName>
        <fullName evidence="4">6-phosphogluconolactonase</fullName>
        <ecNumber evidence="4">3.1.1.31</ecNumber>
    </submittedName>
</protein>
<dbReference type="Proteomes" id="UP000316304">
    <property type="component" value="Unassembled WGS sequence"/>
</dbReference>
<dbReference type="Gene3D" id="2.130.10.10">
    <property type="entry name" value="YVTN repeat-like/Quinoprotein amine dehydrogenase"/>
    <property type="match status" value="1"/>
</dbReference>
<gene>
    <name evidence="4" type="primary">pgl_2</name>
    <name evidence="4" type="ORF">Pla52o_45470</name>
</gene>
<feature type="chain" id="PRO_5023048319" evidence="3">
    <location>
        <begin position="21"/>
        <end position="377"/>
    </location>
</feature>
<proteinExistence type="inferred from homology"/>
<comment type="caution">
    <text evidence="4">The sequence shown here is derived from an EMBL/GenBank/DDBJ whole genome shotgun (WGS) entry which is preliminary data.</text>
</comment>
<keyword evidence="2" id="KW-0119">Carbohydrate metabolism</keyword>
<evidence type="ECO:0000256" key="2">
    <source>
        <dbReference type="ARBA" id="ARBA00022526"/>
    </source>
</evidence>
<dbReference type="EMBL" id="SJPT01000008">
    <property type="protein sequence ID" value="TWU20668.1"/>
    <property type="molecule type" value="Genomic_DNA"/>
</dbReference>
<dbReference type="Pfam" id="PF10282">
    <property type="entry name" value="Lactonase"/>
    <property type="match status" value="1"/>
</dbReference>
<dbReference type="AlphaFoldDB" id="A0A5C6C906"/>
<evidence type="ECO:0000256" key="3">
    <source>
        <dbReference type="SAM" id="SignalP"/>
    </source>
</evidence>
<dbReference type="InterPro" id="IPR011048">
    <property type="entry name" value="Haem_d1_sf"/>
</dbReference>
<reference evidence="4 5" key="1">
    <citation type="submission" date="2019-02" db="EMBL/GenBank/DDBJ databases">
        <title>Deep-cultivation of Planctomycetes and their phenomic and genomic characterization uncovers novel biology.</title>
        <authorList>
            <person name="Wiegand S."/>
            <person name="Jogler M."/>
            <person name="Boedeker C."/>
            <person name="Pinto D."/>
            <person name="Vollmers J."/>
            <person name="Rivas-Marin E."/>
            <person name="Kohn T."/>
            <person name="Peeters S.H."/>
            <person name="Heuer A."/>
            <person name="Rast P."/>
            <person name="Oberbeckmann S."/>
            <person name="Bunk B."/>
            <person name="Jeske O."/>
            <person name="Meyerdierks A."/>
            <person name="Storesund J.E."/>
            <person name="Kallscheuer N."/>
            <person name="Luecker S."/>
            <person name="Lage O.M."/>
            <person name="Pohl T."/>
            <person name="Merkel B.J."/>
            <person name="Hornburger P."/>
            <person name="Mueller R.-W."/>
            <person name="Bruemmer F."/>
            <person name="Labrenz M."/>
            <person name="Spormann A.M."/>
            <person name="Op Den Camp H."/>
            <person name="Overmann J."/>
            <person name="Amann R."/>
            <person name="Jetten M.S.M."/>
            <person name="Mascher T."/>
            <person name="Medema M.H."/>
            <person name="Devos D.P."/>
            <person name="Kaster A.-K."/>
            <person name="Ovreas L."/>
            <person name="Rohde M."/>
            <person name="Galperin M.Y."/>
            <person name="Jogler C."/>
        </authorList>
    </citation>
    <scope>NUCLEOTIDE SEQUENCE [LARGE SCALE GENOMIC DNA]</scope>
    <source>
        <strain evidence="4 5">Pla52o</strain>
    </source>
</reference>
<dbReference type="EC" id="3.1.1.31" evidence="4"/>
<keyword evidence="5" id="KW-1185">Reference proteome</keyword>
<evidence type="ECO:0000256" key="1">
    <source>
        <dbReference type="ARBA" id="ARBA00005564"/>
    </source>
</evidence>
<dbReference type="InterPro" id="IPR050282">
    <property type="entry name" value="Cycloisomerase_2"/>
</dbReference>
<keyword evidence="4" id="KW-0378">Hydrolase</keyword>
<dbReference type="GO" id="GO:0006006">
    <property type="term" value="P:glucose metabolic process"/>
    <property type="evidence" value="ECO:0007669"/>
    <property type="project" value="UniProtKB-KW"/>
</dbReference>
<evidence type="ECO:0000313" key="5">
    <source>
        <dbReference type="Proteomes" id="UP000316304"/>
    </source>
</evidence>
<organism evidence="4 5">
    <name type="scientific">Novipirellula galeiformis</name>
    <dbReference type="NCBI Taxonomy" id="2528004"/>
    <lineage>
        <taxon>Bacteria</taxon>
        <taxon>Pseudomonadati</taxon>
        <taxon>Planctomycetota</taxon>
        <taxon>Planctomycetia</taxon>
        <taxon>Pirellulales</taxon>
        <taxon>Pirellulaceae</taxon>
        <taxon>Novipirellula</taxon>
    </lineage>
</organism>
<accession>A0A5C6C906</accession>
<keyword evidence="3" id="KW-0732">Signal</keyword>
<dbReference type="PANTHER" id="PTHR30344">
    <property type="entry name" value="6-PHOSPHOGLUCONOLACTONASE-RELATED"/>
    <property type="match status" value="1"/>
</dbReference>
<dbReference type="GO" id="GO:0017057">
    <property type="term" value="F:6-phosphogluconolactonase activity"/>
    <property type="evidence" value="ECO:0007669"/>
    <property type="project" value="UniProtKB-EC"/>
</dbReference>
<feature type="signal peptide" evidence="3">
    <location>
        <begin position="1"/>
        <end position="20"/>
    </location>
</feature>
<dbReference type="GO" id="GO:0005829">
    <property type="term" value="C:cytosol"/>
    <property type="evidence" value="ECO:0007669"/>
    <property type="project" value="TreeGrafter"/>
</dbReference>
<evidence type="ECO:0000313" key="4">
    <source>
        <dbReference type="EMBL" id="TWU20668.1"/>
    </source>
</evidence>
<dbReference type="InterPro" id="IPR015943">
    <property type="entry name" value="WD40/YVTN_repeat-like_dom_sf"/>
</dbReference>
<sequence length="377" mass="40331" precursor="true">MRRLVLSLFSLLFISMTCTASEPIIFVSAFKPGDEGAIHAFRFDTQTGTLKPLNQTTGIGHPFFMALSPNGRFLYAIDAEHFGGEEDEFIAAYAIAGETGKLTRLNRQSTRGTASCYLDVDASGKSVVVANYTSGNVAALPVREDGSLEEAASFIQHEGSSVDPKRQKGPNAHSIVISPDNRFALAADLGIDKVLIYRLDADNGKLVASDVQPFAKLPPGSGPRHLTFDPSGQRVYVINELTNTVTYFTYGTESGTLTPQQTISTLPEGFSGTSNCADLKITPDGQFLYGTNRGHDSIAIYRIGSDGRLSLVGIEPSLGGGPQNLLITPDGRWLICANMVGNNVRVFRIDSKTGGLTASGDPISVSMPACVRWLSSN</sequence>
<keyword evidence="2" id="KW-0313">Glucose metabolism</keyword>
<comment type="similarity">
    <text evidence="1">Belongs to the cycloisomerase 2 family.</text>
</comment>
<dbReference type="PANTHER" id="PTHR30344:SF1">
    <property type="entry name" value="6-PHOSPHOGLUCONOLACTONASE"/>
    <property type="match status" value="1"/>
</dbReference>
<dbReference type="InterPro" id="IPR019405">
    <property type="entry name" value="Lactonase_7-beta_prop"/>
</dbReference>